<evidence type="ECO:0000256" key="2">
    <source>
        <dbReference type="SAM" id="SignalP"/>
    </source>
</evidence>
<dbReference type="KEGG" id="cei:CEPID_03435"/>
<keyword evidence="2" id="KW-0732">Signal</keyword>
<feature type="region of interest" description="Disordered" evidence="1">
    <location>
        <begin position="30"/>
        <end position="54"/>
    </location>
</feature>
<feature type="compositionally biased region" description="Basic and acidic residues" evidence="1">
    <location>
        <begin position="177"/>
        <end position="196"/>
    </location>
</feature>
<evidence type="ECO:0000256" key="1">
    <source>
        <dbReference type="SAM" id="MobiDB-lite"/>
    </source>
</evidence>
<evidence type="ECO:0000313" key="4">
    <source>
        <dbReference type="Proteomes" id="UP000035368"/>
    </source>
</evidence>
<feature type="compositionally biased region" description="Low complexity" evidence="1">
    <location>
        <begin position="39"/>
        <end position="54"/>
    </location>
</feature>
<keyword evidence="4" id="KW-1185">Reference proteome</keyword>
<dbReference type="Proteomes" id="UP000035368">
    <property type="component" value="Chromosome"/>
</dbReference>
<accession>A0A0G3GUL0</accession>
<sequence length="217" mass="22800">MLSRCKTLTTALAVPLAAVLLVACGGAKKDEPNPDNTVATATETSTSPGSATATTARTVETFSTFSLDPGSRELAKVRENFGSLAPSEFFELFTSCDSNGIPDSYACTGPEVGQFQFFSGDAKAASTTQLLTELRSSRVVEDSGDRIVGWSTLGTTAVITVVDNKRGLTMQQMVSSDKQDPRKRIEELGLATEKRSTTAPSETPEATPTATTPSSSS</sequence>
<gene>
    <name evidence="3" type="ORF">CEPID_03435</name>
</gene>
<dbReference type="PROSITE" id="PS51257">
    <property type="entry name" value="PROKAR_LIPOPROTEIN"/>
    <property type="match status" value="1"/>
</dbReference>
<organism evidence="3 4">
    <name type="scientific">Corynebacterium epidermidicanis</name>
    <dbReference type="NCBI Taxonomy" id="1050174"/>
    <lineage>
        <taxon>Bacteria</taxon>
        <taxon>Bacillati</taxon>
        <taxon>Actinomycetota</taxon>
        <taxon>Actinomycetes</taxon>
        <taxon>Mycobacteriales</taxon>
        <taxon>Corynebacteriaceae</taxon>
        <taxon>Corynebacterium</taxon>
    </lineage>
</organism>
<feature type="compositionally biased region" description="Low complexity" evidence="1">
    <location>
        <begin position="197"/>
        <end position="217"/>
    </location>
</feature>
<feature type="region of interest" description="Disordered" evidence="1">
    <location>
        <begin position="172"/>
        <end position="217"/>
    </location>
</feature>
<proteinExistence type="predicted"/>
<evidence type="ECO:0000313" key="3">
    <source>
        <dbReference type="EMBL" id="AKK02567.1"/>
    </source>
</evidence>
<dbReference type="AlphaFoldDB" id="A0A0G3GUL0"/>
<reference evidence="3 4" key="1">
    <citation type="submission" date="2015-05" db="EMBL/GenBank/DDBJ databases">
        <title>Complete genome sequence of Corynebacterium epidermidicanis DSM 45586, isolated from the skin of a dog suffering from pruritus.</title>
        <authorList>
            <person name="Ruckert C."/>
            <person name="Albersmeier A."/>
            <person name="Winkler A."/>
            <person name="Tauch A."/>
        </authorList>
    </citation>
    <scope>NUCLEOTIDE SEQUENCE [LARGE SCALE GENOMIC DNA]</scope>
    <source>
        <strain evidence="3 4">DSM 45586</strain>
    </source>
</reference>
<name>A0A0G3GUL0_9CORY</name>
<feature type="chain" id="PRO_5002554563" description="Beta-N-acetylglucosaminidase" evidence="2">
    <location>
        <begin position="30"/>
        <end position="217"/>
    </location>
</feature>
<evidence type="ECO:0008006" key="5">
    <source>
        <dbReference type="Google" id="ProtNLM"/>
    </source>
</evidence>
<dbReference type="PATRIC" id="fig|1050174.4.peg.697"/>
<protein>
    <recommendedName>
        <fullName evidence="5">Beta-N-acetylglucosaminidase</fullName>
    </recommendedName>
</protein>
<dbReference type="EMBL" id="CP011541">
    <property type="protein sequence ID" value="AKK02567.1"/>
    <property type="molecule type" value="Genomic_DNA"/>
</dbReference>
<feature type="signal peptide" evidence="2">
    <location>
        <begin position="1"/>
        <end position="29"/>
    </location>
</feature>